<gene>
    <name evidence="1" type="ORF">J2W50_002429</name>
</gene>
<dbReference type="RefSeq" id="WP_102662624.1">
    <property type="nucleotide sequence ID" value="NZ_JAVDSJ010000003.1"/>
</dbReference>
<dbReference type="EMBL" id="JAVDSJ010000003">
    <property type="protein sequence ID" value="MDR6584219.1"/>
    <property type="molecule type" value="Genomic_DNA"/>
</dbReference>
<accession>A0ABU1PEN4</accession>
<comment type="caution">
    <text evidence="1">The sequence shown here is derived from an EMBL/GenBank/DDBJ whole genome shotgun (WGS) entry which is preliminary data.</text>
</comment>
<evidence type="ECO:0000313" key="2">
    <source>
        <dbReference type="Proteomes" id="UP001260715"/>
    </source>
</evidence>
<organism evidence="1 2">
    <name type="scientific">Herbaspirillum frisingense</name>
    <dbReference type="NCBI Taxonomy" id="92645"/>
    <lineage>
        <taxon>Bacteria</taxon>
        <taxon>Pseudomonadati</taxon>
        <taxon>Pseudomonadota</taxon>
        <taxon>Betaproteobacteria</taxon>
        <taxon>Burkholderiales</taxon>
        <taxon>Oxalobacteraceae</taxon>
        <taxon>Herbaspirillum</taxon>
    </lineage>
</organism>
<protein>
    <submittedName>
        <fullName evidence="1">Uncharacterized protein</fullName>
    </submittedName>
</protein>
<dbReference type="Proteomes" id="UP001260715">
    <property type="component" value="Unassembled WGS sequence"/>
</dbReference>
<sequence>MTTVFIGGSITIRHLDAKVQDRIMNIVHQKFDVIVGDADGADASIQQFLADQRYQHVTVFCTGNVPRNNIGQWAIHQVKSYHSPGSRAYFTAKDLAMAEAADSGLMIWDAKSTGTLSNVIELLSRKKYSLAFVDKLKSFHAIKSVEALEQLLDYMPSPDRRKADVKIGLSEKVGVLRSREQQLSLLAERPAIIVHH</sequence>
<keyword evidence="2" id="KW-1185">Reference proteome</keyword>
<evidence type="ECO:0000313" key="1">
    <source>
        <dbReference type="EMBL" id="MDR6584219.1"/>
    </source>
</evidence>
<name>A0ABU1PEN4_9BURK</name>
<proteinExistence type="predicted"/>
<reference evidence="1 2" key="1">
    <citation type="submission" date="2023-07" db="EMBL/GenBank/DDBJ databases">
        <title>Sorghum-associated microbial communities from plants grown in Nebraska, USA.</title>
        <authorList>
            <person name="Schachtman D."/>
        </authorList>
    </citation>
    <scope>NUCLEOTIDE SEQUENCE [LARGE SCALE GENOMIC DNA]</scope>
    <source>
        <strain evidence="1 2">596</strain>
    </source>
</reference>